<feature type="repeat" description="PPR" evidence="2">
    <location>
        <begin position="649"/>
        <end position="679"/>
    </location>
</feature>
<dbReference type="OrthoDB" id="308440at2759"/>
<dbReference type="AlphaFoldDB" id="A0A8K0MGB2"/>
<feature type="repeat" description="PPR" evidence="2">
    <location>
        <begin position="207"/>
        <end position="243"/>
    </location>
</feature>
<dbReference type="NCBIfam" id="TIGR00756">
    <property type="entry name" value="PPR"/>
    <property type="match status" value="3"/>
</dbReference>
<feature type="repeat" description="PPR" evidence="2">
    <location>
        <begin position="412"/>
        <end position="446"/>
    </location>
</feature>
<dbReference type="InterPro" id="IPR046960">
    <property type="entry name" value="PPR_At4g14850-like_plant"/>
</dbReference>
<dbReference type="Pfam" id="PF13041">
    <property type="entry name" value="PPR_2"/>
    <property type="match status" value="1"/>
</dbReference>
<dbReference type="PROSITE" id="PS51375">
    <property type="entry name" value="PPR"/>
    <property type="match status" value="7"/>
</dbReference>
<accession>A0A8K0MGB2</accession>
<dbReference type="InterPro" id="IPR002885">
    <property type="entry name" value="PPR_rpt"/>
</dbReference>
<dbReference type="GO" id="GO:0099402">
    <property type="term" value="P:plant organ development"/>
    <property type="evidence" value="ECO:0007669"/>
    <property type="project" value="UniProtKB-ARBA"/>
</dbReference>
<proteinExistence type="predicted"/>
<dbReference type="InterPro" id="IPR011990">
    <property type="entry name" value="TPR-like_helical_dom_sf"/>
</dbReference>
<gene>
    <name evidence="3" type="ORF">FNV43_RR14509</name>
</gene>
<feature type="repeat" description="PPR" evidence="2">
    <location>
        <begin position="751"/>
        <end position="785"/>
    </location>
</feature>
<dbReference type="Gene3D" id="1.25.40.10">
    <property type="entry name" value="Tetratricopeptide repeat domain"/>
    <property type="match status" value="6"/>
</dbReference>
<dbReference type="EMBL" id="VOIH02000006">
    <property type="protein sequence ID" value="KAF3444816.1"/>
    <property type="molecule type" value="Genomic_DNA"/>
</dbReference>
<dbReference type="Pfam" id="PF01535">
    <property type="entry name" value="PPR"/>
    <property type="match status" value="7"/>
</dbReference>
<organism evidence="3 4">
    <name type="scientific">Rhamnella rubrinervis</name>
    <dbReference type="NCBI Taxonomy" id="2594499"/>
    <lineage>
        <taxon>Eukaryota</taxon>
        <taxon>Viridiplantae</taxon>
        <taxon>Streptophyta</taxon>
        <taxon>Embryophyta</taxon>
        <taxon>Tracheophyta</taxon>
        <taxon>Spermatophyta</taxon>
        <taxon>Magnoliopsida</taxon>
        <taxon>eudicotyledons</taxon>
        <taxon>Gunneridae</taxon>
        <taxon>Pentapetalae</taxon>
        <taxon>rosids</taxon>
        <taxon>fabids</taxon>
        <taxon>Rosales</taxon>
        <taxon>Rhamnaceae</taxon>
        <taxon>rhamnoid group</taxon>
        <taxon>Rhamneae</taxon>
        <taxon>Rhamnella</taxon>
    </lineage>
</organism>
<dbReference type="PANTHER" id="PTHR47926">
    <property type="entry name" value="PENTATRICOPEPTIDE REPEAT-CONTAINING PROTEIN"/>
    <property type="match status" value="1"/>
</dbReference>
<sequence length="801" mass="89834">MNGFKSGYLSLARTKNSLLSTRNQTLSFRKLSTEEVLSQSSYISEKIASFLENCSDVSSLRELHACIFVQGLGTGIFLGSKLLKCYAKFGLLAESRRVSDRIINRNLSLWNSIFVGYFRIGHFDEVLRRYLILRQWHIGLDSSAITFTLKSCIELRNLEFGEGVHGEAYKFGLNADGFVGSSLIGLYMKYGEDRSAFKVFDEVTYRDIVVYTSIITGYAQLGDYRAYGAFKVARLMQKENVDPNRVTLVSLLQAASHLESLEEGRSVHGYAIRRGIGSSDEVFQTSLMAMYNKCGSPRTAGCIFGKIDTRTIGSWNAMISGHLEMGQPLEAFKLFYEAVKENVMPDLVTLANGLLCCANLKYLLLGKSIHGYIIRFNVQLDLIATTALVDLYSKCKNLMQARELFNRMEKRDAIAYDVLMAGYLHCDFACEAMEIFAEMIGSGIRPNLGSILGVLSASSDLKDIRKGKCIHGYVVRHGFDLNAEIANQIIYMYAKCGCIIYARKVFNRMRNKDLVSWTSMMIGYVYNGHCEEATILFRLMQREKLDHDSVTLITLLQAFSQLGCLSLAKEVHCHLYRAALESELPLINSLIATYSKCGKLDMARNLFEHTIELCLTSWNTMIAAYGMHGKCIEALMLFDGMQKEGVEPDEVTFTSVLSACSHSGMINEGIRAFRSMVEEYSIIPCEEHYGCMVDLLSRAGQLEEAYNLIKCLPSRLSSSALGSLLAACRVHGNTEMGELIGRHILDLESENSSAYSMVSNMYAESGKWEDVVRVRNMVKERGLKRTPGYSLIELHDQVCEM</sequence>
<evidence type="ECO:0000256" key="2">
    <source>
        <dbReference type="PROSITE-ProRule" id="PRU00708"/>
    </source>
</evidence>
<keyword evidence="1" id="KW-0677">Repeat</keyword>
<dbReference type="FunFam" id="1.25.40.10:FF:000073">
    <property type="entry name" value="Pentatricopeptide repeat-containing protein chloroplastic"/>
    <property type="match status" value="1"/>
</dbReference>
<evidence type="ECO:0000313" key="4">
    <source>
        <dbReference type="Proteomes" id="UP000796880"/>
    </source>
</evidence>
<dbReference type="Pfam" id="PF20431">
    <property type="entry name" value="E_motif"/>
    <property type="match status" value="1"/>
</dbReference>
<feature type="repeat" description="PPR" evidence="2">
    <location>
        <begin position="311"/>
        <end position="345"/>
    </location>
</feature>
<dbReference type="Proteomes" id="UP000796880">
    <property type="component" value="Unassembled WGS sequence"/>
</dbReference>
<evidence type="ECO:0000313" key="3">
    <source>
        <dbReference type="EMBL" id="KAF3444816.1"/>
    </source>
</evidence>
<dbReference type="GO" id="GO:0009451">
    <property type="term" value="P:RNA modification"/>
    <property type="evidence" value="ECO:0007669"/>
    <property type="project" value="InterPro"/>
</dbReference>
<dbReference type="InterPro" id="IPR046848">
    <property type="entry name" value="E_motif"/>
</dbReference>
<feature type="repeat" description="PPR" evidence="2">
    <location>
        <begin position="614"/>
        <end position="648"/>
    </location>
</feature>
<dbReference type="Pfam" id="PF13812">
    <property type="entry name" value="PPR_3"/>
    <property type="match status" value="1"/>
</dbReference>
<dbReference type="GO" id="GO:0003723">
    <property type="term" value="F:RNA binding"/>
    <property type="evidence" value="ECO:0007669"/>
    <property type="project" value="InterPro"/>
</dbReference>
<dbReference type="PANTHER" id="PTHR47926:SF452">
    <property type="entry name" value="PENTATRICOPEPTIDE REPEAT-CONTAINING PROTEIN"/>
    <property type="match status" value="1"/>
</dbReference>
<evidence type="ECO:0000256" key="1">
    <source>
        <dbReference type="ARBA" id="ARBA00022737"/>
    </source>
</evidence>
<comment type="caution">
    <text evidence="3">The sequence shown here is derived from an EMBL/GenBank/DDBJ whole genome shotgun (WGS) entry which is preliminary data.</text>
</comment>
<reference evidence="3" key="1">
    <citation type="submission" date="2020-03" db="EMBL/GenBank/DDBJ databases">
        <title>A high-quality chromosome-level genome assembly of a woody plant with both climbing and erect habits, Rhamnella rubrinervis.</title>
        <authorList>
            <person name="Lu Z."/>
            <person name="Yang Y."/>
            <person name="Zhu X."/>
            <person name="Sun Y."/>
        </authorList>
    </citation>
    <scope>NUCLEOTIDE SEQUENCE</scope>
    <source>
        <strain evidence="3">BYM</strain>
        <tissue evidence="3">Leaf</tissue>
    </source>
</reference>
<feature type="repeat" description="PPR" evidence="2">
    <location>
        <begin position="513"/>
        <end position="547"/>
    </location>
</feature>
<protein>
    <recommendedName>
        <fullName evidence="5">Pentatricopeptide repeat-containing protein</fullName>
    </recommendedName>
</protein>
<dbReference type="FunFam" id="1.25.40.10:FF:000158">
    <property type="entry name" value="pentatricopeptide repeat-containing protein At2g33680"/>
    <property type="match status" value="1"/>
</dbReference>
<keyword evidence="4" id="KW-1185">Reference proteome</keyword>
<name>A0A8K0MGB2_9ROSA</name>
<evidence type="ECO:0008006" key="5">
    <source>
        <dbReference type="Google" id="ProtNLM"/>
    </source>
</evidence>